<name>A0A9K3KT54_9STRA</name>
<dbReference type="PANTHER" id="PTHR31984">
    <property type="entry name" value="TRANSPORTER, PUTATIVE (DUF179)-RELATED"/>
    <property type="match status" value="1"/>
</dbReference>
<reference evidence="2" key="2">
    <citation type="submission" date="2021-04" db="EMBL/GenBank/DDBJ databases">
        <authorList>
            <person name="Podell S."/>
        </authorList>
    </citation>
    <scope>NUCLEOTIDE SEQUENCE</scope>
    <source>
        <strain evidence="2">Hildebrandi</strain>
    </source>
</reference>
<dbReference type="InterPro" id="IPR003774">
    <property type="entry name" value="AlgH-like"/>
</dbReference>
<dbReference type="OrthoDB" id="46470at2759"/>
<dbReference type="Pfam" id="PF02622">
    <property type="entry name" value="DUF179"/>
    <property type="match status" value="2"/>
</dbReference>
<protein>
    <submittedName>
        <fullName evidence="2">ACR COG1678 domain containing protein</fullName>
    </submittedName>
</protein>
<feature type="chain" id="PRO_5039949156" evidence="1">
    <location>
        <begin position="24"/>
        <end position="617"/>
    </location>
</feature>
<dbReference type="PANTHER" id="PTHR31984:SF17">
    <property type="entry name" value="TRANSCRIPTIONAL REGULATOR"/>
    <property type="match status" value="1"/>
</dbReference>
<feature type="signal peptide" evidence="1">
    <location>
        <begin position="1"/>
        <end position="23"/>
    </location>
</feature>
<comment type="caution">
    <text evidence="2">The sequence shown here is derived from an EMBL/GenBank/DDBJ whole genome shotgun (WGS) entry which is preliminary data.</text>
</comment>
<evidence type="ECO:0000313" key="2">
    <source>
        <dbReference type="EMBL" id="KAG7349176.1"/>
    </source>
</evidence>
<gene>
    <name evidence="2" type="ORF">IV203_011773</name>
</gene>
<keyword evidence="1" id="KW-0732">Signal</keyword>
<proteinExistence type="predicted"/>
<dbReference type="AlphaFoldDB" id="A0A9K3KT54"/>
<dbReference type="Proteomes" id="UP000693970">
    <property type="component" value="Unassembled WGS sequence"/>
</dbReference>
<evidence type="ECO:0000313" key="3">
    <source>
        <dbReference type="Proteomes" id="UP000693970"/>
    </source>
</evidence>
<reference evidence="2" key="1">
    <citation type="journal article" date="2021" name="Sci. Rep.">
        <title>Diploid genomic architecture of Nitzschia inconspicua, an elite biomass production diatom.</title>
        <authorList>
            <person name="Oliver A."/>
            <person name="Podell S."/>
            <person name="Pinowska A."/>
            <person name="Traller J.C."/>
            <person name="Smith S.R."/>
            <person name="McClure R."/>
            <person name="Beliaev A."/>
            <person name="Bohutskyi P."/>
            <person name="Hill E.A."/>
            <person name="Rabines A."/>
            <person name="Zheng H."/>
            <person name="Allen L.Z."/>
            <person name="Kuo A."/>
            <person name="Grigoriev I.V."/>
            <person name="Allen A.E."/>
            <person name="Hazlebeck D."/>
            <person name="Allen E.E."/>
        </authorList>
    </citation>
    <scope>NUCLEOTIDE SEQUENCE</scope>
    <source>
        <strain evidence="2">Hildebrandi</strain>
    </source>
</reference>
<dbReference type="EMBL" id="JAGRRH010000019">
    <property type="protein sequence ID" value="KAG7349176.1"/>
    <property type="molecule type" value="Genomic_DNA"/>
</dbReference>
<keyword evidence="3" id="KW-1185">Reference proteome</keyword>
<evidence type="ECO:0000256" key="1">
    <source>
        <dbReference type="SAM" id="SignalP"/>
    </source>
</evidence>
<sequence>MNGSFRRVLAGFLLLLTLLQRDCFVVSLLLSLPVNIRHPRQCDQASSALPQLSALSSSSSSSLSSPWIKRIHDVQDLEEGDLVLSRVESRLGCHDLRQPYLHKAVVLILDHDPEDFTQGVLLNRASDLILNHQDIIYEEDKDDKDPETFLLSSSSMMLSSWKIHFGGDIGSWYEQQPSFVCLHTISSDAALAVSDSLIFDSRKSSGIFVTSHLGARSLVESGEASVDDFFTFSGFCGWEEGQLQTEVDRGSWYLASLEHYEEGNNDVQLEHPASLLWQLMEEYSWKNSKFNVESAAIEFWRDLVTAIGMGCEIGDPNSFSDLMLKEWATQRLLVAKGKLDEEGQPAVEINDSDIYRAVKTASMAASMVPGTLLRGSSMADCPFLLKDQLFHKSTILILQEDPDASVGVILNLPTTETHLLELGTSGSNVEIPIRYGGPSGRVDKDMPLFWFHNDEMLKRKGVGRPLTCPSRNADVETANCVFVCTEAEVSHAIQANSLVKDRFFLVRGFSAWEKKSGSYGILGEAQRGNFEVVPESRYSAVLDQLLAQTQLSEEAWNENIQILQNAWAHGGIDEEKMPVNRYVFGSETELLTLADTALANWIKIFILEKAENYDYVK</sequence>
<accession>A0A9K3KT54</accession>
<organism evidence="2 3">
    <name type="scientific">Nitzschia inconspicua</name>
    <dbReference type="NCBI Taxonomy" id="303405"/>
    <lineage>
        <taxon>Eukaryota</taxon>
        <taxon>Sar</taxon>
        <taxon>Stramenopiles</taxon>
        <taxon>Ochrophyta</taxon>
        <taxon>Bacillariophyta</taxon>
        <taxon>Bacillariophyceae</taxon>
        <taxon>Bacillariophycidae</taxon>
        <taxon>Bacillariales</taxon>
        <taxon>Bacillariaceae</taxon>
        <taxon>Nitzschia</taxon>
    </lineage>
</organism>